<keyword evidence="2" id="KW-0119">Carbohydrate metabolism</keyword>
<dbReference type="SUPFAM" id="SSF48208">
    <property type="entry name" value="Six-hairpin glycosidases"/>
    <property type="match status" value="1"/>
</dbReference>
<dbReference type="RefSeq" id="WP_014857497.1">
    <property type="nucleotide sequence ID" value="NC_018178.1"/>
</dbReference>
<dbReference type="AlphaFoldDB" id="I6YZR7"/>
<evidence type="ECO:0000259" key="5">
    <source>
        <dbReference type="Pfam" id="PF00759"/>
    </source>
</evidence>
<name>I6YZR7_MELRP</name>
<feature type="domain" description="Glycoside hydrolase family 9" evidence="5">
    <location>
        <begin position="442"/>
        <end position="774"/>
    </location>
</feature>
<comment type="similarity">
    <text evidence="1">Belongs to the glycosyl hydrolase 9 (cellulase E) family.</text>
</comment>
<evidence type="ECO:0000313" key="6">
    <source>
        <dbReference type="EMBL" id="AFN76067.1"/>
    </source>
</evidence>
<dbReference type="InterPro" id="IPR008928">
    <property type="entry name" value="6-hairpin_glycosidase_sf"/>
</dbReference>
<reference evidence="6 7" key="1">
    <citation type="journal article" date="2013" name="PLoS ONE">
        <title>Genomic analysis of Melioribacter roseus, facultatively anaerobic organotrophic bacterium representing a novel deep lineage within Bacteriodetes/Chlorobi group.</title>
        <authorList>
            <person name="Kadnikov V.V."/>
            <person name="Mardanov A.V."/>
            <person name="Podosokorskaya O.A."/>
            <person name="Gavrilov S.N."/>
            <person name="Kublanov I.V."/>
            <person name="Beletsky A.V."/>
            <person name="Bonch-Osmolovskaya E.A."/>
            <person name="Ravin N.V."/>
        </authorList>
    </citation>
    <scope>NUCLEOTIDE SEQUENCE [LARGE SCALE GENOMIC DNA]</scope>
    <source>
        <strain evidence="7">JCM 17771 / P3M-2</strain>
    </source>
</reference>
<dbReference type="InterPro" id="IPR001701">
    <property type="entry name" value="Glyco_hydro_9"/>
</dbReference>
<dbReference type="eggNOG" id="ENOG502Z891">
    <property type="taxonomic scope" value="Bacteria"/>
</dbReference>
<evidence type="ECO:0000256" key="1">
    <source>
        <dbReference type="ARBA" id="ARBA00007072"/>
    </source>
</evidence>
<dbReference type="SUPFAM" id="SSF81296">
    <property type="entry name" value="E set domains"/>
    <property type="match status" value="1"/>
</dbReference>
<evidence type="ECO:0000256" key="4">
    <source>
        <dbReference type="SAM" id="SignalP"/>
    </source>
</evidence>
<evidence type="ECO:0000256" key="2">
    <source>
        <dbReference type="ARBA" id="ARBA00023277"/>
    </source>
</evidence>
<dbReference type="InterPro" id="IPR004197">
    <property type="entry name" value="Cellulase_Ig-like"/>
</dbReference>
<keyword evidence="4" id="KW-0732">Signal</keyword>
<keyword evidence="6" id="KW-0378">Hydrolase</keyword>
<organism evidence="6 7">
    <name type="scientific">Melioribacter roseus (strain DSM 23840 / JCM 17771 / VKM B-2668 / P3M-2)</name>
    <dbReference type="NCBI Taxonomy" id="1191523"/>
    <lineage>
        <taxon>Bacteria</taxon>
        <taxon>Pseudomonadati</taxon>
        <taxon>Ignavibacteriota</taxon>
        <taxon>Ignavibacteria</taxon>
        <taxon>Ignavibacteriales</taxon>
        <taxon>Melioribacteraceae</taxon>
        <taxon>Melioribacter</taxon>
    </lineage>
</organism>
<proteinExistence type="inferred from homology"/>
<dbReference type="Proteomes" id="UP000009011">
    <property type="component" value="Chromosome"/>
</dbReference>
<feature type="signal peptide" evidence="4">
    <location>
        <begin position="1"/>
        <end position="20"/>
    </location>
</feature>
<dbReference type="CDD" id="cd02850">
    <property type="entry name" value="E_set_Cellulase_N"/>
    <property type="match status" value="1"/>
</dbReference>
<accession>I6YZR7</accession>
<dbReference type="OrthoDB" id="5936802at2"/>
<dbReference type="HOGENOM" id="CLU_340062_0_0_10"/>
<evidence type="ECO:0000256" key="3">
    <source>
        <dbReference type="ARBA" id="ARBA00023326"/>
    </source>
</evidence>
<dbReference type="KEGG" id="mro:MROS_2837"/>
<protein>
    <submittedName>
        <fullName evidence="6">Glycoside hydrolase family 9 domain protein</fullName>
    </submittedName>
</protein>
<dbReference type="Gene3D" id="2.60.40.10">
    <property type="entry name" value="Immunoglobulins"/>
    <property type="match status" value="1"/>
</dbReference>
<dbReference type="InterPro" id="IPR012341">
    <property type="entry name" value="6hp_glycosidase-like_sf"/>
</dbReference>
<gene>
    <name evidence="6" type="ordered locus">MROS_2837</name>
</gene>
<dbReference type="STRING" id="1191523.MROS_2837"/>
<dbReference type="InterPro" id="IPR013783">
    <property type="entry name" value="Ig-like_fold"/>
</dbReference>
<dbReference type="InterPro" id="IPR014756">
    <property type="entry name" value="Ig_E-set"/>
</dbReference>
<dbReference type="GO" id="GO:0000272">
    <property type="term" value="P:polysaccharide catabolic process"/>
    <property type="evidence" value="ECO:0007669"/>
    <property type="project" value="UniProtKB-KW"/>
</dbReference>
<keyword evidence="3" id="KW-0624">Polysaccharide degradation</keyword>
<sequence>MKKLSILLMILILSRYPLSAQELKINEKEYFETRGVNLLVFSNQYTGYFFDEKTAGIELIHHDVRTATGGGVRLQPTPEQWDQIPMVVERKVDRENNSIEVLLRYNEFDFNSRVKVEAYEDGAIIQVILDEPLPEKLEGHAGFNMEFLPSAYFEKTYLIDGKPGIFPLYPTGPVETRPVEEKIPQFAGHSTFDDKGRGEFINPLPIVEGKVLTLAPEDPERLVTIKSLTGNLMLYDGRNLAQNGWYVVRSLLPAGKKGVVLQWFLKANSIKDWIRKPVITYSQTGYHPGQNKISVIELDKNDEPLETAALFKIDEDGNTIKVLERKVERWGEFLRYKYVTFDFSDIKESGLYSIKYGDIQTKPFPVSEDVYKSAWHATLDVWFPVQMDHMFVNEAYRVWHGLPSRDDARQAPVNHIHFDGYSMGPSTDTKYKSGEHIPGLDVGGWFDAGDFDIQTGHHCTTVMSFVDSWEHFKIDRDQTYIDQKIRYTDIHHPDGKPDLLQQIEHGTLQLVAQHKSVGHAFRGIVVPNLHQYHHLGDPSAMTDNMIYNPEMDVNENDGKYSGVNDDRWAFTGKDPSLNYSSMAALAAAYRALKGFNDSLASEALSIAENAWIKEHNESGWEIKDTGRFALYRIRGEVDAALQLLISTEKENYKERFENLIWNALGLSRILFIERAVKAIPYFDSRFKERLVPYVEKYKTECDEFLKENPYGVLIGRRPWAGNHELISWAITNYHVHKAFPDIMNPEYTFRGLSYIYGLHPSSNISFVSGVGVYSKKVAYGGNRADYTFIAGGVVPGLLMLKPDFPENKEDWPFLWGENEYVIDICAEYIFLVNAVDDLLNGK</sequence>
<dbReference type="GO" id="GO:0008810">
    <property type="term" value="F:cellulase activity"/>
    <property type="evidence" value="ECO:0007669"/>
    <property type="project" value="InterPro"/>
</dbReference>
<dbReference type="PATRIC" id="fig|1191523.3.peg.2973"/>
<dbReference type="Pfam" id="PF00759">
    <property type="entry name" value="Glyco_hydro_9"/>
    <property type="match status" value="1"/>
</dbReference>
<evidence type="ECO:0000313" key="7">
    <source>
        <dbReference type="Proteomes" id="UP000009011"/>
    </source>
</evidence>
<feature type="chain" id="PRO_5003706851" evidence="4">
    <location>
        <begin position="21"/>
        <end position="842"/>
    </location>
</feature>
<keyword evidence="7" id="KW-1185">Reference proteome</keyword>
<dbReference type="EMBL" id="CP003557">
    <property type="protein sequence ID" value="AFN76067.1"/>
    <property type="molecule type" value="Genomic_DNA"/>
</dbReference>
<dbReference type="Gene3D" id="1.50.10.10">
    <property type="match status" value="1"/>
</dbReference>